<dbReference type="InterPro" id="IPR011110">
    <property type="entry name" value="Reg_prop"/>
</dbReference>
<dbReference type="Proteomes" id="UP000184339">
    <property type="component" value="Unassembled WGS sequence"/>
</dbReference>
<dbReference type="EMBL" id="FRCX01000005">
    <property type="protein sequence ID" value="SHN18254.1"/>
    <property type="molecule type" value="Genomic_DNA"/>
</dbReference>
<dbReference type="InterPro" id="IPR050482">
    <property type="entry name" value="Sensor_HK_TwoCompSys"/>
</dbReference>
<keyword evidence="1" id="KW-0808">Transferase</keyword>
<gene>
    <name evidence="6" type="ORF">SAMN05192549_105207</name>
</gene>
<dbReference type="Gene3D" id="3.30.565.10">
    <property type="entry name" value="Histidine kinase-like ATPase, C-terminal domain"/>
    <property type="match status" value="1"/>
</dbReference>
<dbReference type="PANTHER" id="PTHR24421:SF62">
    <property type="entry name" value="SENSORY TRANSDUCTION HISTIDINE KINASE"/>
    <property type="match status" value="1"/>
</dbReference>
<evidence type="ECO:0000256" key="3">
    <source>
        <dbReference type="ARBA" id="ARBA00023012"/>
    </source>
</evidence>
<dbReference type="PANTHER" id="PTHR24421">
    <property type="entry name" value="NITRATE/NITRITE SENSOR PROTEIN NARX-RELATED"/>
    <property type="match status" value="1"/>
</dbReference>
<dbReference type="InterPro" id="IPR013783">
    <property type="entry name" value="Ig-like_fold"/>
</dbReference>
<dbReference type="CDD" id="cd16917">
    <property type="entry name" value="HATPase_UhpB-NarQ-NarX-like"/>
    <property type="match status" value="1"/>
</dbReference>
<dbReference type="SUPFAM" id="SSF63829">
    <property type="entry name" value="Calcium-dependent phosphotriesterase"/>
    <property type="match status" value="3"/>
</dbReference>
<feature type="domain" description="Histidine kinase/HSP90-like ATPase" evidence="5">
    <location>
        <begin position="879"/>
        <end position="976"/>
    </location>
</feature>
<organism evidence="6 7">
    <name type="scientific">Duganella sacchari</name>
    <dbReference type="NCBI Taxonomy" id="551987"/>
    <lineage>
        <taxon>Bacteria</taxon>
        <taxon>Pseudomonadati</taxon>
        <taxon>Pseudomonadota</taxon>
        <taxon>Betaproteobacteria</taxon>
        <taxon>Burkholderiales</taxon>
        <taxon>Oxalobacteraceae</taxon>
        <taxon>Telluria group</taxon>
        <taxon>Duganella</taxon>
    </lineage>
</organism>
<dbReference type="Gene3D" id="1.20.5.1930">
    <property type="match status" value="1"/>
</dbReference>
<accession>A0A1M7PLU4</accession>
<evidence type="ECO:0000256" key="1">
    <source>
        <dbReference type="ARBA" id="ARBA00022679"/>
    </source>
</evidence>
<dbReference type="SUPFAM" id="SSF55874">
    <property type="entry name" value="ATPase domain of HSP90 chaperone/DNA topoisomerase II/histidine kinase"/>
    <property type="match status" value="1"/>
</dbReference>
<keyword evidence="3" id="KW-0902">Two-component regulatory system</keyword>
<dbReference type="GO" id="GO:0016020">
    <property type="term" value="C:membrane"/>
    <property type="evidence" value="ECO:0007669"/>
    <property type="project" value="InterPro"/>
</dbReference>
<sequence>MVLLLASALAAAAPAMPLLSDFNHKAWGVLDGAPVDVMKFAQTTDGWLWIATPTGLWRYDGVRFERVDSVYGHPLQSNILIGLAATPDGALLVGYQLGGVSVFRKGYTRTYTEADGLPNGIVYHIEPAPDGSVWVGTRSGAARLLPGGGKVEQLGANVGLPELSVFQILFSRNGTQWIATIEGMYYRRPGASNFTPAWPHTQLYAMGEAPDGTIWACDPHNDYYRVSTSQPGKASASARPELKGRGMRFDRDGVMWLLLNEGIERKLDFGPSSPAQKLTPQNGLSGSTPGAIFQDREGSIWIGTATGVDRLRPNRLKPVLPELQLEGPAMLHGPAGELWIGDIWNGLRSVNPDGTSRLVENGRIGASHWAGDGTLWYSWNKALRHRTLDGKVTAIAPPDGFKNRLMHAIQSTRHGDVWVSYHGRDLFKVVNGVWIRDGGLQGMPREMTTSMAMDAQGTVWLGHANNTISLVSEQEQGSTLKRLDGSNGLGAGIIMQLYRDGNAMWVGGERGVYLYRDGRFAALEGKNNEVFRGVSGIVRLPDGELWLHGADGIYRINAGAVAAWLQDSRTAVDFERFDALDGLRGHAQQLPSNPSLMRTRDGQLWFTTDYTVASIDPSHVRRNPVPPPVYIRGAESGGKKFLVDDVKALVLPKGSKQLTISFTALSLSIPERVRFQYRLVGLEDQWEEPVGRREAYYTNLPPGNYRFEVIAANEDGVWNTQGAALDISIPPTFVQTPWFMLLVALGIALLGYAAYQLRVRVIKRRMQETFWARMAERSRIARALHDTLLQSVQGLIMTFQSFANKYEPGSRERERMEKSLDMAEQLLTQGRDQIMDLRASSSSDDLGLTLGEFGKGQAEHGAHAFSVRITGTPCRLRSKAYEEIYAIGREALFNAARYAEADNIWLELHYTPRLFTLKVKDNGRGLDHQTLSSGQSPGHWGLVGMRERAESMKAQLSILSQPGEGTEVVLTVKARNAYEG</sequence>
<keyword evidence="2" id="KW-0418">Kinase</keyword>
<evidence type="ECO:0000256" key="2">
    <source>
        <dbReference type="ARBA" id="ARBA00022777"/>
    </source>
</evidence>
<dbReference type="GO" id="GO:0046983">
    <property type="term" value="F:protein dimerization activity"/>
    <property type="evidence" value="ECO:0007669"/>
    <property type="project" value="InterPro"/>
</dbReference>
<keyword evidence="4" id="KW-1133">Transmembrane helix</keyword>
<keyword evidence="7" id="KW-1185">Reference proteome</keyword>
<dbReference type="InterPro" id="IPR011123">
    <property type="entry name" value="Y_Y_Y"/>
</dbReference>
<feature type="transmembrane region" description="Helical" evidence="4">
    <location>
        <begin position="738"/>
        <end position="757"/>
    </location>
</feature>
<dbReference type="InterPro" id="IPR011712">
    <property type="entry name" value="Sig_transdc_His_kin_sub3_dim/P"/>
</dbReference>
<dbReference type="Gene3D" id="2.60.40.10">
    <property type="entry name" value="Immunoglobulins"/>
    <property type="match status" value="1"/>
</dbReference>
<evidence type="ECO:0000313" key="6">
    <source>
        <dbReference type="EMBL" id="SHN18254.1"/>
    </source>
</evidence>
<evidence type="ECO:0000313" key="7">
    <source>
        <dbReference type="Proteomes" id="UP000184339"/>
    </source>
</evidence>
<dbReference type="Pfam" id="PF02518">
    <property type="entry name" value="HATPase_c"/>
    <property type="match status" value="1"/>
</dbReference>
<evidence type="ECO:0000256" key="4">
    <source>
        <dbReference type="SAM" id="Phobius"/>
    </source>
</evidence>
<dbReference type="Pfam" id="PF07494">
    <property type="entry name" value="Reg_prop"/>
    <property type="match status" value="2"/>
</dbReference>
<dbReference type="Pfam" id="PF07495">
    <property type="entry name" value="Y_Y_Y"/>
    <property type="match status" value="1"/>
</dbReference>
<dbReference type="InterPro" id="IPR036890">
    <property type="entry name" value="HATPase_C_sf"/>
</dbReference>
<dbReference type="InterPro" id="IPR015943">
    <property type="entry name" value="WD40/YVTN_repeat-like_dom_sf"/>
</dbReference>
<dbReference type="SMART" id="SM00387">
    <property type="entry name" value="HATPase_c"/>
    <property type="match status" value="1"/>
</dbReference>
<dbReference type="Gene3D" id="2.130.10.10">
    <property type="entry name" value="YVTN repeat-like/Quinoprotein amine dehydrogenase"/>
    <property type="match status" value="3"/>
</dbReference>
<dbReference type="GO" id="GO:0000155">
    <property type="term" value="F:phosphorelay sensor kinase activity"/>
    <property type="evidence" value="ECO:0007669"/>
    <property type="project" value="InterPro"/>
</dbReference>
<keyword evidence="4" id="KW-0812">Transmembrane</keyword>
<name>A0A1M7PLU4_9BURK</name>
<dbReference type="AlphaFoldDB" id="A0A1M7PLU4"/>
<reference evidence="7" key="1">
    <citation type="submission" date="2016-11" db="EMBL/GenBank/DDBJ databases">
        <authorList>
            <person name="Varghese N."/>
            <person name="Submissions S."/>
        </authorList>
    </citation>
    <scope>NUCLEOTIDE SEQUENCE [LARGE SCALE GENOMIC DNA]</scope>
    <source>
        <strain evidence="7">Sac-22</strain>
    </source>
</reference>
<protein>
    <submittedName>
        <fullName evidence="6">Two component regulator propeller</fullName>
    </submittedName>
</protein>
<evidence type="ECO:0000259" key="5">
    <source>
        <dbReference type="SMART" id="SM00387"/>
    </source>
</evidence>
<proteinExistence type="predicted"/>
<dbReference type="STRING" id="551987.SAMN05192549_105207"/>
<dbReference type="InterPro" id="IPR003594">
    <property type="entry name" value="HATPase_dom"/>
</dbReference>
<keyword evidence="4" id="KW-0472">Membrane</keyword>
<dbReference type="Pfam" id="PF07730">
    <property type="entry name" value="HisKA_3"/>
    <property type="match status" value="1"/>
</dbReference>